<dbReference type="Pfam" id="PF11814">
    <property type="entry name" value="DUF3335"/>
    <property type="match status" value="1"/>
</dbReference>
<dbReference type="OrthoDB" id="27442at2"/>
<accession>A0A2S9QS10</accession>
<dbReference type="InterPro" id="IPR021770">
    <property type="entry name" value="DUF3335"/>
</dbReference>
<evidence type="ECO:0000313" key="1">
    <source>
        <dbReference type="EMBL" id="PRI12373.1"/>
    </source>
</evidence>
<dbReference type="Proteomes" id="UP000238650">
    <property type="component" value="Unassembled WGS sequence"/>
</dbReference>
<dbReference type="EMBL" id="MWZD01000012">
    <property type="protein sequence ID" value="PRI12373.1"/>
    <property type="molecule type" value="Genomic_DNA"/>
</dbReference>
<comment type="caution">
    <text evidence="1">The sequence shown here is derived from an EMBL/GenBank/DDBJ whole genome shotgun (WGS) entry which is preliminary data.</text>
</comment>
<dbReference type="AlphaFoldDB" id="A0A2S9QS10"/>
<evidence type="ECO:0000313" key="2">
    <source>
        <dbReference type="Proteomes" id="UP000238650"/>
    </source>
</evidence>
<sequence length="339" mass="37294">MSPVRTAAVTENPREIEARLGLPAESLDARYAPELHSLGDEPGAPGAWLLESGRPGTLSRKFSRVEGDPEGIAALIADRARICFENGAVSVKWEDPGSAWAELAAELGFERMPAPAVSGPGTEAPATAWVRYAEPWPHTAAPYYRQTTDFSCGPASLLMAEAHRRGGPSMNRERERAIWRRATRFTGCGVWALALQVDRDRFAMRAYDTEFLAPQLNPMEPRDARAFANEEDVRLVAEAGIEIEQRVFGIAEIIAAIDRGSRVLVLVDEARFHGEPVPHWVMAHAHRDGVLLVNDPWAETAHGESWVDASDIPMAAAELDAMAWWGDPRYRSVLVLSEP</sequence>
<proteinExistence type="predicted"/>
<reference evidence="1 2" key="1">
    <citation type="journal article" date="2017" name="New Microbes New Infect">
        <title>Genome sequence of 'Leucobacter massiliensis' sp. nov. isolated from human pharynx after travel to the 2014 Hajj.</title>
        <authorList>
            <person name="Leangapichart T."/>
            <person name="Gautret P."/>
            <person name="Nguyen T.T."/>
            <person name="Armstrong N."/>
            <person name="Rolain J.M."/>
        </authorList>
    </citation>
    <scope>NUCLEOTIDE SEQUENCE [LARGE SCALE GENOMIC DNA]</scope>
    <source>
        <strain evidence="1 2">122RC15</strain>
    </source>
</reference>
<gene>
    <name evidence="1" type="ORF">B4915_01480</name>
</gene>
<protein>
    <submittedName>
        <fullName evidence="1">Uncharacterized protein</fullName>
    </submittedName>
</protein>
<keyword evidence="2" id="KW-1185">Reference proteome</keyword>
<organism evidence="1 2">
    <name type="scientific">Leucobacter massiliensis</name>
    <dbReference type="NCBI Taxonomy" id="1686285"/>
    <lineage>
        <taxon>Bacteria</taxon>
        <taxon>Bacillati</taxon>
        <taxon>Actinomycetota</taxon>
        <taxon>Actinomycetes</taxon>
        <taxon>Micrococcales</taxon>
        <taxon>Microbacteriaceae</taxon>
        <taxon>Leucobacter</taxon>
    </lineage>
</organism>
<dbReference type="RefSeq" id="WP_105804078.1">
    <property type="nucleotide sequence ID" value="NZ_MWZD01000012.1"/>
</dbReference>
<name>A0A2S9QS10_9MICO</name>